<feature type="transmembrane region" description="Helical" evidence="6">
    <location>
        <begin position="115"/>
        <end position="134"/>
    </location>
</feature>
<dbReference type="GO" id="GO:0016020">
    <property type="term" value="C:membrane"/>
    <property type="evidence" value="ECO:0007669"/>
    <property type="project" value="UniProtKB-SubCell"/>
</dbReference>
<evidence type="ECO:0000256" key="4">
    <source>
        <dbReference type="ARBA" id="ARBA00022989"/>
    </source>
</evidence>
<dbReference type="Proteomes" id="UP000481153">
    <property type="component" value="Unassembled WGS sequence"/>
</dbReference>
<comment type="caution">
    <text evidence="7">The sequence shown here is derived from an EMBL/GenBank/DDBJ whole genome shotgun (WGS) entry which is preliminary data.</text>
</comment>
<evidence type="ECO:0000256" key="1">
    <source>
        <dbReference type="ARBA" id="ARBA00004141"/>
    </source>
</evidence>
<evidence type="ECO:0000256" key="3">
    <source>
        <dbReference type="ARBA" id="ARBA00022692"/>
    </source>
</evidence>
<reference evidence="7 8" key="1">
    <citation type="submission" date="2019-07" db="EMBL/GenBank/DDBJ databases">
        <title>Genomics analysis of Aphanomyces spp. identifies a new class of oomycete effector associated with host adaptation.</title>
        <authorList>
            <person name="Gaulin E."/>
        </authorList>
    </citation>
    <scope>NUCLEOTIDE SEQUENCE [LARGE SCALE GENOMIC DNA]</scope>
    <source>
        <strain evidence="7 8">ATCC 201684</strain>
    </source>
</reference>
<dbReference type="OrthoDB" id="434393at2759"/>
<dbReference type="AlphaFoldDB" id="A0A6G0WGJ3"/>
<sequence length="140" mass="15964">MLEVFCAVISFILIVALTFVNGYWLITLDELELDHLNPADVCKRLNRLVVPEMIALGVLLWVATMGMSAVVLILNVPLAVWIGRKFMRNEHLLDPTEILRFKHLKASRYEAIGKTLFYGVQIIYGMFWMVSAIVTSSKHK</sequence>
<protein>
    <recommendedName>
        <fullName evidence="9">Cornichon</fullName>
    </recommendedName>
</protein>
<evidence type="ECO:0000313" key="7">
    <source>
        <dbReference type="EMBL" id="KAF0726254.1"/>
    </source>
</evidence>
<dbReference type="InterPro" id="IPR003377">
    <property type="entry name" value="Cornichon"/>
</dbReference>
<evidence type="ECO:0000256" key="6">
    <source>
        <dbReference type="SAM" id="Phobius"/>
    </source>
</evidence>
<keyword evidence="4 6" id="KW-1133">Transmembrane helix</keyword>
<accession>A0A6G0WGJ3</accession>
<keyword evidence="3 6" id="KW-0812">Transmembrane</keyword>
<comment type="subcellular location">
    <subcellularLocation>
        <location evidence="1">Membrane</location>
        <topology evidence="1">Multi-pass membrane protein</topology>
    </subcellularLocation>
</comment>
<evidence type="ECO:0000256" key="5">
    <source>
        <dbReference type="ARBA" id="ARBA00023136"/>
    </source>
</evidence>
<dbReference type="Pfam" id="PF03311">
    <property type="entry name" value="Cornichon"/>
    <property type="match status" value="1"/>
</dbReference>
<name>A0A6G0WGJ3_9STRA</name>
<dbReference type="EMBL" id="VJMJ01000220">
    <property type="protein sequence ID" value="KAF0726254.1"/>
    <property type="molecule type" value="Genomic_DNA"/>
</dbReference>
<dbReference type="VEuPathDB" id="FungiDB:AeMF1_010091"/>
<feature type="transmembrane region" description="Helical" evidence="6">
    <location>
        <begin position="7"/>
        <end position="26"/>
    </location>
</feature>
<evidence type="ECO:0000256" key="2">
    <source>
        <dbReference type="ARBA" id="ARBA00010095"/>
    </source>
</evidence>
<dbReference type="GO" id="GO:0016192">
    <property type="term" value="P:vesicle-mediated transport"/>
    <property type="evidence" value="ECO:0007669"/>
    <property type="project" value="InterPro"/>
</dbReference>
<keyword evidence="8" id="KW-1185">Reference proteome</keyword>
<evidence type="ECO:0008006" key="9">
    <source>
        <dbReference type="Google" id="ProtNLM"/>
    </source>
</evidence>
<keyword evidence="5 6" id="KW-0472">Membrane</keyword>
<organism evidence="7 8">
    <name type="scientific">Aphanomyces euteiches</name>
    <dbReference type="NCBI Taxonomy" id="100861"/>
    <lineage>
        <taxon>Eukaryota</taxon>
        <taxon>Sar</taxon>
        <taxon>Stramenopiles</taxon>
        <taxon>Oomycota</taxon>
        <taxon>Saprolegniomycetes</taxon>
        <taxon>Saprolegniales</taxon>
        <taxon>Verrucalvaceae</taxon>
        <taxon>Aphanomyces</taxon>
    </lineage>
</organism>
<gene>
    <name evidence="7" type="ORF">Ae201684_015472</name>
</gene>
<evidence type="ECO:0000313" key="8">
    <source>
        <dbReference type="Proteomes" id="UP000481153"/>
    </source>
</evidence>
<dbReference type="SMART" id="SM01398">
    <property type="entry name" value="Cornichon"/>
    <property type="match status" value="1"/>
</dbReference>
<dbReference type="PANTHER" id="PTHR12290">
    <property type="entry name" value="CORNICHON-RELATED"/>
    <property type="match status" value="1"/>
</dbReference>
<feature type="transmembrane region" description="Helical" evidence="6">
    <location>
        <begin position="53"/>
        <end position="82"/>
    </location>
</feature>
<comment type="similarity">
    <text evidence="2">Belongs to the cornichon family.</text>
</comment>
<proteinExistence type="inferred from homology"/>